<evidence type="ECO:0000256" key="8">
    <source>
        <dbReference type="SAM" id="MobiDB-lite"/>
    </source>
</evidence>
<reference evidence="9 10" key="1">
    <citation type="journal article" date="2016" name="Int. J. Syst. Evol. Microbiol.">
        <title>Acidipila dinghuensis sp. nov., an acidobacterium isolated from forest soil.</title>
        <authorList>
            <person name="Jiang Y.W."/>
            <person name="Wang J."/>
            <person name="Chen M.H."/>
            <person name="Lv Y.Y."/>
            <person name="Qiu L.H."/>
        </authorList>
    </citation>
    <scope>NUCLEOTIDE SEQUENCE [LARGE SCALE GENOMIC DNA]</scope>
    <source>
        <strain evidence="9 10">DHOF10</strain>
    </source>
</reference>
<keyword evidence="7" id="KW-0998">Cell outer membrane</keyword>
<feature type="compositionally biased region" description="Gly residues" evidence="8">
    <location>
        <begin position="175"/>
        <end position="188"/>
    </location>
</feature>
<proteinExistence type="inferred from homology"/>
<dbReference type="OrthoDB" id="102194at2"/>
<dbReference type="InterPro" id="IPR003423">
    <property type="entry name" value="OMP_efflux"/>
</dbReference>
<keyword evidence="6" id="KW-0472">Membrane</keyword>
<dbReference type="GO" id="GO:1990281">
    <property type="term" value="C:efflux pump complex"/>
    <property type="evidence" value="ECO:0007669"/>
    <property type="project" value="TreeGrafter"/>
</dbReference>
<dbReference type="InterPro" id="IPR051906">
    <property type="entry name" value="TolC-like"/>
</dbReference>
<dbReference type="Pfam" id="PF02321">
    <property type="entry name" value="OEP"/>
    <property type="match status" value="2"/>
</dbReference>
<evidence type="ECO:0000256" key="2">
    <source>
        <dbReference type="ARBA" id="ARBA00007613"/>
    </source>
</evidence>
<evidence type="ECO:0000256" key="7">
    <source>
        <dbReference type="ARBA" id="ARBA00023237"/>
    </source>
</evidence>
<dbReference type="PANTHER" id="PTHR30026:SF23">
    <property type="entry name" value="TO APRF-PUTATIVE OUTER MEMBRANE EFFLUX PROTEIN OR SECRETED ALKALINE PHOSPHATASE-RELATED"/>
    <property type="match status" value="1"/>
</dbReference>
<evidence type="ECO:0000256" key="4">
    <source>
        <dbReference type="ARBA" id="ARBA00022452"/>
    </source>
</evidence>
<feature type="region of interest" description="Disordered" evidence="8">
    <location>
        <begin position="681"/>
        <end position="718"/>
    </location>
</feature>
<dbReference type="GO" id="GO:0009279">
    <property type="term" value="C:cell outer membrane"/>
    <property type="evidence" value="ECO:0007669"/>
    <property type="project" value="UniProtKB-SubCell"/>
</dbReference>
<dbReference type="GO" id="GO:0015562">
    <property type="term" value="F:efflux transmembrane transporter activity"/>
    <property type="evidence" value="ECO:0007669"/>
    <property type="project" value="InterPro"/>
</dbReference>
<feature type="region of interest" description="Disordered" evidence="8">
    <location>
        <begin position="175"/>
        <end position="195"/>
    </location>
</feature>
<keyword evidence="3" id="KW-0813">Transport</keyword>
<dbReference type="Gene3D" id="1.20.1600.10">
    <property type="entry name" value="Outer membrane efflux proteins (OEP)"/>
    <property type="match status" value="1"/>
</dbReference>
<keyword evidence="5" id="KW-0812">Transmembrane</keyword>
<evidence type="ECO:0000313" key="9">
    <source>
        <dbReference type="EMBL" id="RXS95063.1"/>
    </source>
</evidence>
<gene>
    <name evidence="9" type="ORF">ESZ00_10600</name>
</gene>
<comment type="subcellular location">
    <subcellularLocation>
        <location evidence="1">Cell outer membrane</location>
    </subcellularLocation>
</comment>
<comment type="caution">
    <text evidence="9">The sequence shown here is derived from an EMBL/GenBank/DDBJ whole genome shotgun (WGS) entry which is preliminary data.</text>
</comment>
<dbReference type="SUPFAM" id="SSF56954">
    <property type="entry name" value="Outer membrane efflux proteins (OEP)"/>
    <property type="match status" value="1"/>
</dbReference>
<protein>
    <submittedName>
        <fullName evidence="9">TolC family protein</fullName>
    </submittedName>
</protein>
<evidence type="ECO:0000256" key="1">
    <source>
        <dbReference type="ARBA" id="ARBA00004442"/>
    </source>
</evidence>
<sequence>MDFSVTRGSRRRAQNDNGWFRKLKAGAALSCLLAGTLPGYAIGLPGQDAAAKPSSLPSAPGAIPAPNFTQPLFMRPSDRDFSKARGYFRNPLAPYLPTTAPAGNFANSPKLGDLVKDGKIYLSLSDAILLALENNYDIAIQRYNLDIADTDILRTRAGGNFLGVSSGLVEGTLGGSGQTVTSGGGPGGTSASAGGAAAGGSGLALTTNGGGSTPETLDPVLTGTVELQRQSTQELSPLFYGTDKLNQNSDTYNFAYNQGFLTGTQLQVSFNNSYTTSNNLYSTYSPALQTTFNAQLTQHILQGFGWGINGRFMVQAKNNRRVADSAFRQQLLYTVNQVENIYWGLVSAYEDLQAKRRSLEQSQALLDDDKRALQIGTMAPLDVVSATSSVETDRQAEISSESNLEYQQLLMKQAIARSLEDPVLANAPVIPTDRVSLIEMPEERESADDLVRQAVANSPSIEQAILTLKNDEITLKGEKNKLLPQVDVFAFYGASALGGKQSPNCEDFYTGTTCPPNTYPSTNYSSAFQNLFNSSSPDKGAGVQINIPLRNRVAQSEQARSELEYRQAQMRLQQLYVQTRMNVINAQFALTNDRASVQSANATLEYDRQSLDAELKKLHLGASTTALVLQQQRALAIAQNSVISATAKYAIDRAALDEILASTLDRYNISITDAATGNVKTAPVIPGLRPAGSEPEVQLPAQQQRLQQEQQGPPPQQQ</sequence>
<accession>A0A4Q1SD92</accession>
<dbReference type="GO" id="GO:0015288">
    <property type="term" value="F:porin activity"/>
    <property type="evidence" value="ECO:0007669"/>
    <property type="project" value="TreeGrafter"/>
</dbReference>
<dbReference type="EMBL" id="SDMK01000002">
    <property type="protein sequence ID" value="RXS95063.1"/>
    <property type="molecule type" value="Genomic_DNA"/>
</dbReference>
<dbReference type="Proteomes" id="UP000290253">
    <property type="component" value="Unassembled WGS sequence"/>
</dbReference>
<dbReference type="RefSeq" id="WP_129208232.1">
    <property type="nucleotide sequence ID" value="NZ_BMGU01000003.1"/>
</dbReference>
<keyword evidence="4" id="KW-1134">Transmembrane beta strand</keyword>
<evidence type="ECO:0000256" key="6">
    <source>
        <dbReference type="ARBA" id="ARBA00023136"/>
    </source>
</evidence>
<dbReference type="AlphaFoldDB" id="A0A4Q1SD92"/>
<feature type="compositionally biased region" description="Low complexity" evidence="8">
    <location>
        <begin position="698"/>
        <end position="711"/>
    </location>
</feature>
<evidence type="ECO:0000256" key="5">
    <source>
        <dbReference type="ARBA" id="ARBA00022692"/>
    </source>
</evidence>
<dbReference type="PANTHER" id="PTHR30026">
    <property type="entry name" value="OUTER MEMBRANE PROTEIN TOLC"/>
    <property type="match status" value="1"/>
</dbReference>
<name>A0A4Q1SD92_9BACT</name>
<keyword evidence="10" id="KW-1185">Reference proteome</keyword>
<evidence type="ECO:0000256" key="3">
    <source>
        <dbReference type="ARBA" id="ARBA00022448"/>
    </source>
</evidence>
<evidence type="ECO:0000313" key="10">
    <source>
        <dbReference type="Proteomes" id="UP000290253"/>
    </source>
</evidence>
<comment type="similarity">
    <text evidence="2">Belongs to the outer membrane factor (OMF) (TC 1.B.17) family.</text>
</comment>
<organism evidence="9 10">
    <name type="scientific">Silvibacterium dinghuense</name>
    <dbReference type="NCBI Taxonomy" id="1560006"/>
    <lineage>
        <taxon>Bacteria</taxon>
        <taxon>Pseudomonadati</taxon>
        <taxon>Acidobacteriota</taxon>
        <taxon>Terriglobia</taxon>
        <taxon>Terriglobales</taxon>
        <taxon>Acidobacteriaceae</taxon>
        <taxon>Silvibacterium</taxon>
    </lineage>
</organism>